<feature type="region of interest" description="Disordered" evidence="1">
    <location>
        <begin position="20"/>
        <end position="59"/>
    </location>
</feature>
<feature type="compositionally biased region" description="Pro residues" evidence="1">
    <location>
        <begin position="29"/>
        <end position="44"/>
    </location>
</feature>
<evidence type="ECO:0000313" key="4">
    <source>
        <dbReference type="Proteomes" id="UP000321577"/>
    </source>
</evidence>
<dbReference type="InterPro" id="IPR032638">
    <property type="entry name" value="Porin_5"/>
</dbReference>
<dbReference type="EMBL" id="BKAG01000028">
    <property type="protein sequence ID" value="GEP44329.1"/>
    <property type="molecule type" value="Genomic_DNA"/>
</dbReference>
<evidence type="ECO:0000313" key="3">
    <source>
        <dbReference type="EMBL" id="GEP44329.1"/>
    </source>
</evidence>
<comment type="caution">
    <text evidence="3">The sequence shown here is derived from an EMBL/GenBank/DDBJ whole genome shotgun (WGS) entry which is preliminary data.</text>
</comment>
<evidence type="ECO:0008006" key="5">
    <source>
        <dbReference type="Google" id="ProtNLM"/>
    </source>
</evidence>
<evidence type="ECO:0000256" key="2">
    <source>
        <dbReference type="SAM" id="SignalP"/>
    </source>
</evidence>
<dbReference type="RefSeq" id="WP_146852165.1">
    <property type="nucleotide sequence ID" value="NZ_BKAG01000028.1"/>
</dbReference>
<keyword evidence="2" id="KW-0732">Signal</keyword>
<name>A0A512MC58_9BACT</name>
<feature type="chain" id="PRO_5021808514" description="Porin" evidence="2">
    <location>
        <begin position="24"/>
        <end position="639"/>
    </location>
</feature>
<proteinExistence type="predicted"/>
<feature type="compositionally biased region" description="Basic and acidic residues" evidence="1">
    <location>
        <begin position="440"/>
        <end position="451"/>
    </location>
</feature>
<gene>
    <name evidence="3" type="ORF">BGE01nite_36200</name>
</gene>
<evidence type="ECO:0000256" key="1">
    <source>
        <dbReference type="SAM" id="MobiDB-lite"/>
    </source>
</evidence>
<feature type="signal peptide" evidence="2">
    <location>
        <begin position="1"/>
        <end position="23"/>
    </location>
</feature>
<organism evidence="3 4">
    <name type="scientific">Brevifollis gellanilyticus</name>
    <dbReference type="NCBI Taxonomy" id="748831"/>
    <lineage>
        <taxon>Bacteria</taxon>
        <taxon>Pseudomonadati</taxon>
        <taxon>Verrucomicrobiota</taxon>
        <taxon>Verrucomicrobiia</taxon>
        <taxon>Verrucomicrobiales</taxon>
        <taxon>Verrucomicrobiaceae</taxon>
    </lineage>
</organism>
<keyword evidence="4" id="KW-1185">Reference proteome</keyword>
<dbReference type="Pfam" id="PF16930">
    <property type="entry name" value="Porin_5"/>
    <property type="match status" value="1"/>
</dbReference>
<reference evidence="3 4" key="1">
    <citation type="submission" date="2019-07" db="EMBL/GenBank/DDBJ databases">
        <title>Whole genome shotgun sequence of Brevifollis gellanilyticus NBRC 108608.</title>
        <authorList>
            <person name="Hosoyama A."/>
            <person name="Uohara A."/>
            <person name="Ohji S."/>
            <person name="Ichikawa N."/>
        </authorList>
    </citation>
    <scope>NUCLEOTIDE SEQUENCE [LARGE SCALE GENOMIC DNA]</scope>
    <source>
        <strain evidence="3 4">NBRC 108608</strain>
    </source>
</reference>
<protein>
    <recommendedName>
        <fullName evidence="5">Porin</fullName>
    </recommendedName>
</protein>
<sequence>MRNSPRFLTTAFVLAMAATSARGAENAPAPAPPAPFAPKAPAPVPGQATDTPPSIEELLPLPVEDPAPAEAAKQAATTLTPTAQPRVQLSETFAINLVNRLVERGVLTQADAAEMIAMAKQDAEIAQQEREQLFTAAQVSAEAPPASDDEVRVTYIPETVKDEMRSQIKDELLKEAKENKLLAPQYQLPEWVANFHPHADLRIRYEYIGFPEGNDTTGAFPNFNVINTGPAFDASGVLFSPQYNTNEDRQRARFRLRFGAELDLADKFTMGIRLGTGDSNSPVSGNQSFGGTNLGQGGNFSQQGGNFSKYAIWLDRAFLKWEPVDSIALTIGRFDNPFFSTTAIYSDDLGFDGLVLQVKHEVSDGVEPFLTIGSFPVFNTDLQFASNQPAKFESRDKWLNAGQVGVNWKINKDWNLKIATAWYDFRNVEGEFSTPFVPRNAEDPGDTDHTRPSFAQKGNTYFPIRRILDDVSNGFGATNQFQYYGLATPFRVQSITGRLDYNGYEPLQVSLVAEYLKNHAFDAEKINKIAVNNRGSNGDFEGGDTAYYANLRVGKPTMVKKGDWYAYLGYRHVESDAVVDGFNDQDFGGGGTNVKGYTLGAAIALSPKVSLAFRYMNADQIAGPQYRSNIFQLDLSAKF</sequence>
<dbReference type="AlphaFoldDB" id="A0A512MC58"/>
<feature type="region of interest" description="Disordered" evidence="1">
    <location>
        <begin position="436"/>
        <end position="455"/>
    </location>
</feature>
<accession>A0A512MC58</accession>
<dbReference type="OrthoDB" id="5372286at2"/>
<dbReference type="Proteomes" id="UP000321577">
    <property type="component" value="Unassembled WGS sequence"/>
</dbReference>
<dbReference type="SUPFAM" id="SSF56935">
    <property type="entry name" value="Porins"/>
    <property type="match status" value="1"/>
</dbReference>